<keyword evidence="2" id="KW-1185">Reference proteome</keyword>
<proteinExistence type="predicted"/>
<comment type="caution">
    <text evidence="1">The sequence shown here is derived from an EMBL/GenBank/DDBJ whole genome shotgun (WGS) entry which is preliminary data.</text>
</comment>
<dbReference type="EMBL" id="PYGK01000008">
    <property type="protein sequence ID" value="PSL28119.1"/>
    <property type="molecule type" value="Genomic_DNA"/>
</dbReference>
<dbReference type="AlphaFoldDB" id="A0A2P8G2B9"/>
<organism evidence="1 2">
    <name type="scientific">Chitinophaga ginsengisoli</name>
    <dbReference type="NCBI Taxonomy" id="363837"/>
    <lineage>
        <taxon>Bacteria</taxon>
        <taxon>Pseudomonadati</taxon>
        <taxon>Bacteroidota</taxon>
        <taxon>Chitinophagia</taxon>
        <taxon>Chitinophagales</taxon>
        <taxon>Chitinophagaceae</taxon>
        <taxon>Chitinophaga</taxon>
    </lineage>
</organism>
<sequence length="54" mass="6301">MLSNKCNKKLKMRIDVGLSGHVAYIAQISSIVDIDRLMNLHWFLFQIQYFLSNS</sequence>
<accession>A0A2P8G2B9</accession>
<evidence type="ECO:0000313" key="2">
    <source>
        <dbReference type="Proteomes" id="UP000240978"/>
    </source>
</evidence>
<reference evidence="1 2" key="1">
    <citation type="submission" date="2018-03" db="EMBL/GenBank/DDBJ databases">
        <title>Genomic Encyclopedia of Archaeal and Bacterial Type Strains, Phase II (KMG-II): from individual species to whole genera.</title>
        <authorList>
            <person name="Goeker M."/>
        </authorList>
    </citation>
    <scope>NUCLEOTIDE SEQUENCE [LARGE SCALE GENOMIC DNA]</scope>
    <source>
        <strain evidence="1 2">DSM 18107</strain>
    </source>
</reference>
<evidence type="ECO:0000313" key="1">
    <source>
        <dbReference type="EMBL" id="PSL28119.1"/>
    </source>
</evidence>
<protein>
    <submittedName>
        <fullName evidence="1">Uncharacterized protein</fullName>
    </submittedName>
</protein>
<name>A0A2P8G2B9_9BACT</name>
<dbReference type="Proteomes" id="UP000240978">
    <property type="component" value="Unassembled WGS sequence"/>
</dbReference>
<gene>
    <name evidence="1" type="ORF">CLV42_10838</name>
</gene>